<feature type="transmembrane region" description="Helical" evidence="6">
    <location>
        <begin position="78"/>
        <end position="95"/>
    </location>
</feature>
<gene>
    <name evidence="7" type="ORF">GCM10023147_41280</name>
</gene>
<dbReference type="InterPro" id="IPR051598">
    <property type="entry name" value="TSUP/Inactive_protease-like"/>
</dbReference>
<evidence type="ECO:0000256" key="4">
    <source>
        <dbReference type="ARBA" id="ARBA00022989"/>
    </source>
</evidence>
<feature type="transmembrane region" description="Helical" evidence="6">
    <location>
        <begin position="140"/>
        <end position="163"/>
    </location>
</feature>
<feature type="transmembrane region" description="Helical" evidence="6">
    <location>
        <begin position="6"/>
        <end position="34"/>
    </location>
</feature>
<evidence type="ECO:0000313" key="8">
    <source>
        <dbReference type="Proteomes" id="UP001500635"/>
    </source>
</evidence>
<sequence length="262" mass="25903">MLIPVLVLIGAACGVTTVLFGFGGGFVAVPVVVWADSALGPDAMRVAVATSAVVMVVNATVATASAPREVLAGLRRSGTLLALLAVGGALGAAAARFVSAPVIAWCFVAYVAATILDTVIRPGFLRRGPAGAPRPLPAAVGVPIGAVASFLGVGGSVLTVPMLRRAGHPMESATVLANPLTAAISIPAAAVFLLRASGHPVGAHGGVVGAVDMGAAAVLLVGAIPVIVWLRRRGPKIPDAVHARCYVAMLAAALVAMTVAAV</sequence>
<comment type="subcellular location">
    <subcellularLocation>
        <location evidence="6">Cell membrane</location>
        <topology evidence="6">Multi-pass membrane protein</topology>
    </subcellularLocation>
    <subcellularLocation>
        <location evidence="1">Membrane</location>
        <topology evidence="1">Multi-pass membrane protein</topology>
    </subcellularLocation>
</comment>
<evidence type="ECO:0000313" key="7">
    <source>
        <dbReference type="EMBL" id="GAA4401573.1"/>
    </source>
</evidence>
<evidence type="ECO:0000256" key="5">
    <source>
        <dbReference type="ARBA" id="ARBA00023136"/>
    </source>
</evidence>
<dbReference type="PANTHER" id="PTHR43701">
    <property type="entry name" value="MEMBRANE TRANSPORTER PROTEIN MJ0441-RELATED"/>
    <property type="match status" value="1"/>
</dbReference>
<keyword evidence="6" id="KW-1003">Cell membrane</keyword>
<organism evidence="7 8">
    <name type="scientific">Tsukamurella soli</name>
    <dbReference type="NCBI Taxonomy" id="644556"/>
    <lineage>
        <taxon>Bacteria</taxon>
        <taxon>Bacillati</taxon>
        <taxon>Actinomycetota</taxon>
        <taxon>Actinomycetes</taxon>
        <taxon>Mycobacteriales</taxon>
        <taxon>Tsukamurellaceae</taxon>
        <taxon>Tsukamurella</taxon>
    </lineage>
</organism>
<feature type="transmembrane region" description="Helical" evidence="6">
    <location>
        <begin position="175"/>
        <end position="194"/>
    </location>
</feature>
<keyword evidence="4 6" id="KW-1133">Transmembrane helix</keyword>
<dbReference type="EMBL" id="BAABFR010000089">
    <property type="protein sequence ID" value="GAA4401573.1"/>
    <property type="molecule type" value="Genomic_DNA"/>
</dbReference>
<evidence type="ECO:0000256" key="3">
    <source>
        <dbReference type="ARBA" id="ARBA00022692"/>
    </source>
</evidence>
<keyword evidence="3 6" id="KW-0812">Transmembrane</keyword>
<dbReference type="PANTHER" id="PTHR43701:SF2">
    <property type="entry name" value="MEMBRANE TRANSPORTER PROTEIN YJNA-RELATED"/>
    <property type="match status" value="1"/>
</dbReference>
<comment type="caution">
    <text evidence="7">The sequence shown here is derived from an EMBL/GenBank/DDBJ whole genome shotgun (WGS) entry which is preliminary data.</text>
</comment>
<protein>
    <recommendedName>
        <fullName evidence="6">Probable membrane transporter protein</fullName>
    </recommendedName>
</protein>
<feature type="transmembrane region" description="Helical" evidence="6">
    <location>
        <begin position="206"/>
        <end position="229"/>
    </location>
</feature>
<evidence type="ECO:0000256" key="6">
    <source>
        <dbReference type="RuleBase" id="RU363041"/>
    </source>
</evidence>
<keyword evidence="5 6" id="KW-0472">Membrane</keyword>
<dbReference type="InterPro" id="IPR002781">
    <property type="entry name" value="TM_pro_TauE-like"/>
</dbReference>
<reference evidence="8" key="1">
    <citation type="journal article" date="2019" name="Int. J. Syst. Evol. Microbiol.">
        <title>The Global Catalogue of Microorganisms (GCM) 10K type strain sequencing project: providing services to taxonomists for standard genome sequencing and annotation.</title>
        <authorList>
            <consortium name="The Broad Institute Genomics Platform"/>
            <consortium name="The Broad Institute Genome Sequencing Center for Infectious Disease"/>
            <person name="Wu L."/>
            <person name="Ma J."/>
        </authorList>
    </citation>
    <scope>NUCLEOTIDE SEQUENCE [LARGE SCALE GENOMIC DNA]</scope>
    <source>
        <strain evidence="8">JCM 17688</strain>
    </source>
</reference>
<evidence type="ECO:0000256" key="1">
    <source>
        <dbReference type="ARBA" id="ARBA00004141"/>
    </source>
</evidence>
<feature type="transmembrane region" description="Helical" evidence="6">
    <location>
        <begin position="46"/>
        <end position="66"/>
    </location>
</feature>
<keyword evidence="8" id="KW-1185">Reference proteome</keyword>
<proteinExistence type="inferred from homology"/>
<dbReference type="Pfam" id="PF01925">
    <property type="entry name" value="TauE"/>
    <property type="match status" value="1"/>
</dbReference>
<name>A0ABP8K7B2_9ACTN</name>
<accession>A0ABP8K7B2</accession>
<dbReference type="Proteomes" id="UP001500635">
    <property type="component" value="Unassembled WGS sequence"/>
</dbReference>
<comment type="similarity">
    <text evidence="2 6">Belongs to the 4-toluene sulfonate uptake permease (TSUP) (TC 2.A.102) family.</text>
</comment>
<evidence type="ECO:0000256" key="2">
    <source>
        <dbReference type="ARBA" id="ARBA00009142"/>
    </source>
</evidence>
<feature type="transmembrane region" description="Helical" evidence="6">
    <location>
        <begin position="241"/>
        <end position="261"/>
    </location>
</feature>